<keyword evidence="3" id="KW-0813">Transport</keyword>
<dbReference type="Pfam" id="PF00474">
    <property type="entry name" value="SSF"/>
    <property type="match status" value="1"/>
</dbReference>
<feature type="transmembrane region" description="Helical" evidence="8">
    <location>
        <begin position="317"/>
        <end position="343"/>
    </location>
</feature>
<feature type="transmembrane region" description="Helical" evidence="8">
    <location>
        <begin position="172"/>
        <end position="190"/>
    </location>
</feature>
<dbReference type="InterPro" id="IPR031155">
    <property type="entry name" value="DUR"/>
</dbReference>
<keyword evidence="5 8" id="KW-1133">Transmembrane helix</keyword>
<dbReference type="PANTHER" id="PTHR46154:SF4">
    <property type="entry name" value="UREA ACTIVE TRANSPORTER"/>
    <property type="match status" value="1"/>
</dbReference>
<reference evidence="9 10" key="1">
    <citation type="submission" date="2022-12" db="EMBL/GenBank/DDBJ databases">
        <title>Chromosome-level genome of Tegillarca granosa.</title>
        <authorList>
            <person name="Kim J."/>
        </authorList>
    </citation>
    <scope>NUCLEOTIDE SEQUENCE [LARGE SCALE GENOMIC DNA]</scope>
    <source>
        <strain evidence="9">Teg-2019</strain>
        <tissue evidence="9">Adductor muscle</tissue>
    </source>
</reference>
<name>A0ABQ9ENN1_TEGGR</name>
<proteinExistence type="inferred from homology"/>
<evidence type="ECO:0000313" key="10">
    <source>
        <dbReference type="Proteomes" id="UP001217089"/>
    </source>
</evidence>
<feature type="transmembrane region" description="Helical" evidence="8">
    <location>
        <begin position="136"/>
        <end position="160"/>
    </location>
</feature>
<keyword evidence="10" id="KW-1185">Reference proteome</keyword>
<keyword evidence="4 8" id="KW-0812">Transmembrane</keyword>
<organism evidence="9 10">
    <name type="scientific">Tegillarca granosa</name>
    <name type="common">Malaysian cockle</name>
    <name type="synonym">Anadara granosa</name>
    <dbReference type="NCBI Taxonomy" id="220873"/>
    <lineage>
        <taxon>Eukaryota</taxon>
        <taxon>Metazoa</taxon>
        <taxon>Spiralia</taxon>
        <taxon>Lophotrochozoa</taxon>
        <taxon>Mollusca</taxon>
        <taxon>Bivalvia</taxon>
        <taxon>Autobranchia</taxon>
        <taxon>Pteriomorphia</taxon>
        <taxon>Arcoida</taxon>
        <taxon>Arcoidea</taxon>
        <taxon>Arcidae</taxon>
        <taxon>Tegillarca</taxon>
    </lineage>
</organism>
<sequence length="394" mass="43430">MLFDVSPTIEKYQASLLMVLGFVGFSLMLAFIYNAVRKYIFHDSHNLDTSFDAGGNVSLSLTVVTVASQCLWPADLLQSSTTTSKFGLGGSLWYTLAVTTNVLLFPLISVHLKTRAPGAKTFLQIVYHRFGKPAHIVFVLMALLANITVSTALILAGKAALNVLVKDISDEYIVVVLAVMFGSYCFVGGLGTTFYISYINTSLIFISLIIFLRNIYNSEESNMQINLETMYEAMSCIMAPDGNYEHSMLTYRSRPATNWQSRIAAKPAQGVLGFLIASCLWFAIPTSLSLASTMTYIVMSYQNGTNLLSPEDIDSGFIMPFVMTSIMGQGGGLLVITMLTMALMSTGSGEVMAISSIIVYDIYKIYINPFRPVYFYGLSVFPTDSRQKLRTTDY</sequence>
<feature type="transmembrane region" description="Helical" evidence="8">
    <location>
        <begin position="196"/>
        <end position="216"/>
    </location>
</feature>
<dbReference type="EMBL" id="JARBDR010000793">
    <property type="protein sequence ID" value="KAJ8306848.1"/>
    <property type="molecule type" value="Genomic_DNA"/>
</dbReference>
<comment type="caution">
    <text evidence="9">The sequence shown here is derived from an EMBL/GenBank/DDBJ whole genome shotgun (WGS) entry which is preliminary data.</text>
</comment>
<dbReference type="Proteomes" id="UP001217089">
    <property type="component" value="Unassembled WGS sequence"/>
</dbReference>
<feature type="transmembrane region" description="Helical" evidence="8">
    <location>
        <begin position="86"/>
        <end position="108"/>
    </location>
</feature>
<gene>
    <name evidence="9" type="ORF">KUTeg_014932</name>
</gene>
<keyword evidence="6 8" id="KW-0472">Membrane</keyword>
<evidence type="ECO:0000256" key="7">
    <source>
        <dbReference type="RuleBase" id="RU362091"/>
    </source>
</evidence>
<evidence type="ECO:0000313" key="9">
    <source>
        <dbReference type="EMBL" id="KAJ8306848.1"/>
    </source>
</evidence>
<accession>A0ABQ9ENN1</accession>
<comment type="similarity">
    <text evidence="2 7">Belongs to the sodium:solute symporter (SSF) (TC 2.A.21) family.</text>
</comment>
<dbReference type="PANTHER" id="PTHR46154">
    <property type="match status" value="1"/>
</dbReference>
<feature type="transmembrane region" description="Helical" evidence="8">
    <location>
        <begin position="12"/>
        <end position="33"/>
    </location>
</feature>
<evidence type="ECO:0000256" key="2">
    <source>
        <dbReference type="ARBA" id="ARBA00006434"/>
    </source>
</evidence>
<evidence type="ECO:0000256" key="3">
    <source>
        <dbReference type="ARBA" id="ARBA00022448"/>
    </source>
</evidence>
<dbReference type="PROSITE" id="PS50283">
    <property type="entry name" value="NA_SOLUT_SYMP_3"/>
    <property type="match status" value="1"/>
</dbReference>
<dbReference type="Gene3D" id="1.20.1730.10">
    <property type="entry name" value="Sodium/glucose cotransporter"/>
    <property type="match status" value="1"/>
</dbReference>
<dbReference type="InterPro" id="IPR001734">
    <property type="entry name" value="Na/solute_symporter"/>
</dbReference>
<evidence type="ECO:0000256" key="4">
    <source>
        <dbReference type="ARBA" id="ARBA00022692"/>
    </source>
</evidence>
<evidence type="ECO:0000256" key="1">
    <source>
        <dbReference type="ARBA" id="ARBA00004141"/>
    </source>
</evidence>
<evidence type="ECO:0000256" key="8">
    <source>
        <dbReference type="SAM" id="Phobius"/>
    </source>
</evidence>
<evidence type="ECO:0000256" key="5">
    <source>
        <dbReference type="ARBA" id="ARBA00022989"/>
    </source>
</evidence>
<feature type="transmembrane region" description="Helical" evidence="8">
    <location>
        <begin position="271"/>
        <end position="297"/>
    </location>
</feature>
<dbReference type="InterPro" id="IPR038377">
    <property type="entry name" value="Na/Glc_symporter_sf"/>
</dbReference>
<comment type="subcellular location">
    <subcellularLocation>
        <location evidence="1">Membrane</location>
        <topology evidence="1">Multi-pass membrane protein</topology>
    </subcellularLocation>
</comment>
<evidence type="ECO:0000256" key="6">
    <source>
        <dbReference type="ARBA" id="ARBA00023136"/>
    </source>
</evidence>
<protein>
    <submittedName>
        <fullName evidence="9">Uncharacterized protein</fullName>
    </submittedName>
</protein>